<gene>
    <name evidence="1" type="ORF">PGLA2088_LOCUS15814</name>
</gene>
<name>A0A813J736_POLGL</name>
<accession>A0A813J736</accession>
<comment type="caution">
    <text evidence="1">The sequence shown here is derived from an EMBL/GenBank/DDBJ whole genome shotgun (WGS) entry which is preliminary data.</text>
</comment>
<dbReference type="Proteomes" id="UP000626109">
    <property type="component" value="Unassembled WGS sequence"/>
</dbReference>
<dbReference type="EMBL" id="CAJNNW010019749">
    <property type="protein sequence ID" value="CAE8665099.1"/>
    <property type="molecule type" value="Genomic_DNA"/>
</dbReference>
<sequence length="109" mass="11973">MGGQISELEWEVRARRLVALWARDALAASDASRSKLIAFSSAAACGGQGKPVLEEMALRLLELERPVLRLEQQMALRFCDAAEAAIATGAAAPRRAFEEKHWDDECGWC</sequence>
<organism evidence="1 2">
    <name type="scientific">Polarella glacialis</name>
    <name type="common">Dinoflagellate</name>
    <dbReference type="NCBI Taxonomy" id="89957"/>
    <lineage>
        <taxon>Eukaryota</taxon>
        <taxon>Sar</taxon>
        <taxon>Alveolata</taxon>
        <taxon>Dinophyceae</taxon>
        <taxon>Suessiales</taxon>
        <taxon>Suessiaceae</taxon>
        <taxon>Polarella</taxon>
    </lineage>
</organism>
<evidence type="ECO:0000313" key="1">
    <source>
        <dbReference type="EMBL" id="CAE8665099.1"/>
    </source>
</evidence>
<dbReference type="AlphaFoldDB" id="A0A813J736"/>
<protein>
    <submittedName>
        <fullName evidence="1">Uncharacterized protein</fullName>
    </submittedName>
</protein>
<evidence type="ECO:0000313" key="2">
    <source>
        <dbReference type="Proteomes" id="UP000626109"/>
    </source>
</evidence>
<proteinExistence type="predicted"/>
<reference evidence="1" key="1">
    <citation type="submission" date="2021-02" db="EMBL/GenBank/DDBJ databases">
        <authorList>
            <person name="Dougan E. K."/>
            <person name="Rhodes N."/>
            <person name="Thang M."/>
            <person name="Chan C."/>
        </authorList>
    </citation>
    <scope>NUCLEOTIDE SEQUENCE</scope>
</reference>